<keyword evidence="2" id="KW-1133">Transmembrane helix</keyword>
<dbReference type="Gene3D" id="1.20.58.390">
    <property type="entry name" value="Neurotransmitter-gated ion-channel transmembrane domain"/>
    <property type="match status" value="1"/>
</dbReference>
<proteinExistence type="predicted"/>
<feature type="chain" id="PRO_5047166976" evidence="3">
    <location>
        <begin position="19"/>
        <end position="173"/>
    </location>
</feature>
<sequence>MAVCLLFVFSALLEYAAVNFVSRQHKELLRFRRKRRHHKVLHVQTAYKGKLVRIKSVDAKAAFCSCHTSANIIKVGNEDEAGEGRFNFSAYGMGPACLQAKDGISVKGANNNNTTNPPPAPSKSPEEMRKLFIQRAKKIDKISRIGFPMAFLIFNMFYWIIYKIVRREDVHNQ</sequence>
<keyword evidence="2" id="KW-0472">Membrane</keyword>
<organism evidence="5 6">
    <name type="scientific">Saguinus oedipus</name>
    <name type="common">Cotton-top tamarin</name>
    <name type="synonym">Oedipomidas oedipus</name>
    <dbReference type="NCBI Taxonomy" id="9490"/>
    <lineage>
        <taxon>Eukaryota</taxon>
        <taxon>Metazoa</taxon>
        <taxon>Chordata</taxon>
        <taxon>Craniata</taxon>
        <taxon>Vertebrata</taxon>
        <taxon>Euteleostomi</taxon>
        <taxon>Mammalia</taxon>
        <taxon>Eutheria</taxon>
        <taxon>Euarchontoglires</taxon>
        <taxon>Primates</taxon>
        <taxon>Haplorrhini</taxon>
        <taxon>Platyrrhini</taxon>
        <taxon>Cebidae</taxon>
        <taxon>Callitrichinae</taxon>
        <taxon>Saguinus</taxon>
    </lineage>
</organism>
<feature type="signal peptide" evidence="3">
    <location>
        <begin position="1"/>
        <end position="18"/>
    </location>
</feature>
<keyword evidence="2" id="KW-0812">Transmembrane</keyword>
<dbReference type="SUPFAM" id="SSF90112">
    <property type="entry name" value="Neurotransmitter-gated ion-channel transmembrane pore"/>
    <property type="match status" value="1"/>
</dbReference>
<feature type="transmembrane region" description="Helical" evidence="2">
    <location>
        <begin position="145"/>
        <end position="165"/>
    </location>
</feature>
<evidence type="ECO:0000256" key="3">
    <source>
        <dbReference type="SAM" id="SignalP"/>
    </source>
</evidence>
<dbReference type="InterPro" id="IPR036719">
    <property type="entry name" value="Neuro-gated_channel_TM_sf"/>
</dbReference>
<dbReference type="InterPro" id="IPR006029">
    <property type="entry name" value="Neurotrans-gated_channel_TM"/>
</dbReference>
<feature type="domain" description="Neurotransmitter-gated ion-channel transmembrane" evidence="4">
    <location>
        <begin position="1"/>
        <end position="159"/>
    </location>
</feature>
<evidence type="ECO:0000313" key="5">
    <source>
        <dbReference type="EMBL" id="KAK2116626.1"/>
    </source>
</evidence>
<gene>
    <name evidence="5" type="primary">GLRA1_3</name>
    <name evidence="5" type="ORF">P7K49_003512</name>
</gene>
<evidence type="ECO:0000259" key="4">
    <source>
        <dbReference type="Pfam" id="PF02932"/>
    </source>
</evidence>
<dbReference type="Pfam" id="PF02932">
    <property type="entry name" value="Neur_chan_memb"/>
    <property type="match status" value="1"/>
</dbReference>
<keyword evidence="6" id="KW-1185">Reference proteome</keyword>
<reference evidence="5 6" key="1">
    <citation type="submission" date="2023-05" db="EMBL/GenBank/DDBJ databases">
        <title>B98-5 Cell Line De Novo Hybrid Assembly: An Optical Mapping Approach.</title>
        <authorList>
            <person name="Kananen K."/>
            <person name="Auerbach J.A."/>
            <person name="Kautto E."/>
            <person name="Blachly J.S."/>
        </authorList>
    </citation>
    <scope>NUCLEOTIDE SEQUENCE [LARGE SCALE GENOMIC DNA]</scope>
    <source>
        <strain evidence="5">B95-8</strain>
        <tissue evidence="5">Cell line</tissue>
    </source>
</reference>
<accession>A0ABQ9W4Q3</accession>
<comment type="caution">
    <text evidence="5">The sequence shown here is derived from an EMBL/GenBank/DDBJ whole genome shotgun (WGS) entry which is preliminary data.</text>
</comment>
<evidence type="ECO:0000256" key="2">
    <source>
        <dbReference type="SAM" id="Phobius"/>
    </source>
</evidence>
<dbReference type="InterPro" id="IPR038050">
    <property type="entry name" value="Neuro_actylchol_rec"/>
</dbReference>
<evidence type="ECO:0000313" key="6">
    <source>
        <dbReference type="Proteomes" id="UP001266305"/>
    </source>
</evidence>
<dbReference type="EMBL" id="JASSZA010000002">
    <property type="protein sequence ID" value="KAK2116626.1"/>
    <property type="molecule type" value="Genomic_DNA"/>
</dbReference>
<keyword evidence="3" id="KW-0732">Signal</keyword>
<name>A0ABQ9W4Q3_SAGOE</name>
<dbReference type="Proteomes" id="UP001266305">
    <property type="component" value="Unassembled WGS sequence"/>
</dbReference>
<protein>
    <submittedName>
        <fullName evidence="5">Glycine receptor subunit alphaZ1</fullName>
    </submittedName>
</protein>
<feature type="region of interest" description="Disordered" evidence="1">
    <location>
        <begin position="107"/>
        <end position="126"/>
    </location>
</feature>
<evidence type="ECO:0000256" key="1">
    <source>
        <dbReference type="SAM" id="MobiDB-lite"/>
    </source>
</evidence>
<keyword evidence="5" id="KW-0675">Receptor</keyword>